<keyword evidence="6" id="KW-1185">Reference proteome</keyword>
<dbReference type="EMBL" id="CAKLPZ010000003">
    <property type="protein sequence ID" value="CAH1001583.1"/>
    <property type="molecule type" value="Genomic_DNA"/>
</dbReference>
<comment type="subcellular location">
    <subcellularLocation>
        <location evidence="1">Membrane</location>
    </subcellularLocation>
</comment>
<keyword evidence="2" id="KW-0472">Membrane</keyword>
<feature type="domain" description="Bacterial surface antigen (D15)" evidence="4">
    <location>
        <begin position="143"/>
        <end position="357"/>
    </location>
</feature>
<dbReference type="Pfam" id="PF01103">
    <property type="entry name" value="Omp85"/>
    <property type="match status" value="1"/>
</dbReference>
<comment type="caution">
    <text evidence="5">The sequence shown here is derived from an EMBL/GenBank/DDBJ whole genome shotgun (WGS) entry which is preliminary data.</text>
</comment>
<organism evidence="5 6">
    <name type="scientific">Neolewinella maritima</name>
    <dbReference type="NCBI Taxonomy" id="1383882"/>
    <lineage>
        <taxon>Bacteria</taxon>
        <taxon>Pseudomonadati</taxon>
        <taxon>Bacteroidota</taxon>
        <taxon>Saprospiria</taxon>
        <taxon>Saprospirales</taxon>
        <taxon>Lewinellaceae</taxon>
        <taxon>Neolewinella</taxon>
    </lineage>
</organism>
<dbReference type="Gene3D" id="3.10.20.310">
    <property type="entry name" value="membrane protein fhac"/>
    <property type="match status" value="1"/>
</dbReference>
<evidence type="ECO:0000256" key="2">
    <source>
        <dbReference type="ARBA" id="ARBA00023136"/>
    </source>
</evidence>
<dbReference type="Gene3D" id="2.40.160.50">
    <property type="entry name" value="membrane protein fhac: a member of the omp85/tpsb transporter family"/>
    <property type="match status" value="1"/>
</dbReference>
<evidence type="ECO:0000313" key="5">
    <source>
        <dbReference type="EMBL" id="CAH1001583.1"/>
    </source>
</evidence>
<sequence>MKIFLLAAFTLLCLPCWAGPGDSLTVEEVYLVGHKKTRPRVVYREMTFGRGDRLAVADFEQEVARSYNNLMNTGLFASATVTYDTAQLMDGGQMTLIVSMRETWYIYPVPVFSLADRNFNVWWNEQDRSLDRVNVGGKLNYYNFTGQRDRLKLGFTTGYTRSLQASYGFPYLNRSGSIGMDVSFNYLRRREQNYLTRNNRQEFYSDPNNFVYRRSSAEVSLSYRRRIYVSHSVSFGWRHSEIADTIGQVLNPDFFGGGRTDQRYVRLGYDFTNDRRDVRNYPWKGTYLSAGIAKEGLGIYGERDGLEVHGDYRRFVPFGKRYSLNYSLAGKYSLIRTRQPFLENRAIGFGSNGLIGYQFYVVDGLDMLIWRLGVRRELFETKLDLGKLVFIDAFRYIPLRMLFSLQFNQGIANAPFVDGSNRLNNILLTGVGAGLDVVLYYDMVAGVQYNRNHLGEGGVYLNLNLSF</sequence>
<accession>A0ABM9B3V3</accession>
<gene>
    <name evidence="5" type="primary">bamA_3</name>
    <name evidence="5" type="ORF">LEM8419_02486</name>
</gene>
<keyword evidence="3" id="KW-0732">Signal</keyword>
<feature type="signal peptide" evidence="3">
    <location>
        <begin position="1"/>
        <end position="18"/>
    </location>
</feature>
<evidence type="ECO:0000259" key="4">
    <source>
        <dbReference type="Pfam" id="PF01103"/>
    </source>
</evidence>
<reference evidence="5" key="1">
    <citation type="submission" date="2021-12" db="EMBL/GenBank/DDBJ databases">
        <authorList>
            <person name="Rodrigo-Torres L."/>
            <person name="Arahal R. D."/>
            <person name="Lucena T."/>
        </authorList>
    </citation>
    <scope>NUCLEOTIDE SEQUENCE</scope>
    <source>
        <strain evidence="5">CECT 8419</strain>
    </source>
</reference>
<evidence type="ECO:0000313" key="6">
    <source>
        <dbReference type="Proteomes" id="UP000837803"/>
    </source>
</evidence>
<evidence type="ECO:0000256" key="3">
    <source>
        <dbReference type="SAM" id="SignalP"/>
    </source>
</evidence>
<proteinExistence type="predicted"/>
<feature type="chain" id="PRO_5046647020" evidence="3">
    <location>
        <begin position="19"/>
        <end position="467"/>
    </location>
</feature>
<name>A0ABM9B3V3_9BACT</name>
<protein>
    <submittedName>
        <fullName evidence="5">Outer membrane protein assembly factor BamA</fullName>
    </submittedName>
</protein>
<dbReference type="Proteomes" id="UP000837803">
    <property type="component" value="Unassembled WGS sequence"/>
</dbReference>
<evidence type="ECO:0000256" key="1">
    <source>
        <dbReference type="ARBA" id="ARBA00004370"/>
    </source>
</evidence>
<dbReference type="InterPro" id="IPR000184">
    <property type="entry name" value="Bac_surfAg_D15"/>
</dbReference>
<dbReference type="RefSeq" id="WP_238751432.1">
    <property type="nucleotide sequence ID" value="NZ_CAKLPZ010000003.1"/>
</dbReference>